<evidence type="ECO:0000256" key="1">
    <source>
        <dbReference type="ARBA" id="ARBA00004651"/>
    </source>
</evidence>
<dbReference type="GO" id="GO:0005886">
    <property type="term" value="C:plasma membrane"/>
    <property type="evidence" value="ECO:0007669"/>
    <property type="project" value="UniProtKB-SubCell"/>
</dbReference>
<dbReference type="InterPro" id="IPR051449">
    <property type="entry name" value="ABC-2_transporter_component"/>
</dbReference>
<dbReference type="EMBL" id="AQPN01000108">
    <property type="protein sequence ID" value="EOR93646.1"/>
    <property type="molecule type" value="Genomic_DNA"/>
</dbReference>
<feature type="transmembrane region" description="Helical" evidence="6">
    <location>
        <begin position="357"/>
        <end position="375"/>
    </location>
</feature>
<evidence type="ECO:0000313" key="9">
    <source>
        <dbReference type="Proteomes" id="UP000014174"/>
    </source>
</evidence>
<dbReference type="Pfam" id="PF12698">
    <property type="entry name" value="ABC2_membrane_3"/>
    <property type="match status" value="1"/>
</dbReference>
<dbReference type="InterPro" id="IPR013525">
    <property type="entry name" value="ABC2_TM"/>
</dbReference>
<reference evidence="8 9" key="1">
    <citation type="journal article" date="2013" name="Genome Announc.">
        <title>Draft Genome Sequence of Arcticibacter svalbardensis Strain MN12-7T, a Member of the Family Sphingobacteriaceae Isolated from an Arctic Soil Sample.</title>
        <authorList>
            <person name="Shivaji S."/>
            <person name="Ara S."/>
            <person name="Prasad S."/>
            <person name="Manasa B.P."/>
            <person name="Begum Z."/>
            <person name="Singh A."/>
            <person name="Kumar Pinnaka A."/>
        </authorList>
    </citation>
    <scope>NUCLEOTIDE SEQUENCE [LARGE SCALE GENOMIC DNA]</scope>
    <source>
        <strain evidence="8 9">MN12-7</strain>
    </source>
</reference>
<dbReference type="AlphaFoldDB" id="R9GPM6"/>
<evidence type="ECO:0000259" key="7">
    <source>
        <dbReference type="Pfam" id="PF12698"/>
    </source>
</evidence>
<sequence>MRNFFYLLRREFRLFFKDTTLMSVFLVAPIIYAVMFGFVYKSGKVEHLPLIVVDLDNTPLSNQLIDLLNDNEKLHVILIKHDNLGTTEAMIEHQAVATVVIPDRFEASILQKNYPEINTYINTTNLLTANMASQGLQATIGTFSAGINMQGLKKKGMNAEQASTQYEPFKANYIKLFNETGNYFTFMWPGVLAVVLQQVILLGLAVSFSREYENNTFNSELLRNTGSAFVAMMVKILPFWIMSTFILLTYYIFHHIFHAPIPSPLGNFVVTTGLFIVATSFLGVLVSAMFPNSLKATQVLMLLSMPAFIIGGYTWPKEAMPMGVQWLANALPLTPFLDAHKVMLLEKGTLSNVSSSLIHLCILILVYGIMAFSTIQFKIWRARKNFAEAINGDSE</sequence>
<feature type="transmembrane region" description="Helical" evidence="6">
    <location>
        <begin position="265"/>
        <end position="287"/>
    </location>
</feature>
<dbReference type="OrthoDB" id="9811522at2"/>
<dbReference type="Proteomes" id="UP000014174">
    <property type="component" value="Unassembled WGS sequence"/>
</dbReference>
<gene>
    <name evidence="8" type="ORF">ADIARSV_3186</name>
</gene>
<dbReference type="PATRIC" id="fig|1150600.3.peg.3154"/>
<evidence type="ECO:0000256" key="2">
    <source>
        <dbReference type="ARBA" id="ARBA00022475"/>
    </source>
</evidence>
<keyword evidence="4 6" id="KW-1133">Transmembrane helix</keyword>
<name>R9GPM6_9SPHI</name>
<dbReference type="PANTHER" id="PTHR30294:SF46">
    <property type="entry name" value="ABC TRANSPORTER PERMEASE"/>
    <property type="match status" value="1"/>
</dbReference>
<keyword evidence="2" id="KW-1003">Cell membrane</keyword>
<comment type="subcellular location">
    <subcellularLocation>
        <location evidence="1">Cell membrane</location>
        <topology evidence="1">Multi-pass membrane protein</topology>
    </subcellularLocation>
</comment>
<evidence type="ECO:0000256" key="3">
    <source>
        <dbReference type="ARBA" id="ARBA00022692"/>
    </source>
</evidence>
<keyword evidence="3 6" id="KW-0812">Transmembrane</keyword>
<dbReference type="eggNOG" id="COG0842">
    <property type="taxonomic scope" value="Bacteria"/>
</dbReference>
<evidence type="ECO:0000313" key="8">
    <source>
        <dbReference type="EMBL" id="EOR93646.1"/>
    </source>
</evidence>
<protein>
    <submittedName>
        <fullName evidence="8">ABC-type multidrug transport system, permease component</fullName>
    </submittedName>
</protein>
<dbReference type="GO" id="GO:0140359">
    <property type="term" value="F:ABC-type transporter activity"/>
    <property type="evidence" value="ECO:0007669"/>
    <property type="project" value="InterPro"/>
</dbReference>
<dbReference type="STRING" id="1150600.ADIARSV_3186"/>
<accession>R9GPM6</accession>
<dbReference type="RefSeq" id="WP_016196415.1">
    <property type="nucleotide sequence ID" value="NZ_AQPN01000108.1"/>
</dbReference>
<organism evidence="8 9">
    <name type="scientific">Arcticibacter svalbardensis MN12-7</name>
    <dbReference type="NCBI Taxonomy" id="1150600"/>
    <lineage>
        <taxon>Bacteria</taxon>
        <taxon>Pseudomonadati</taxon>
        <taxon>Bacteroidota</taxon>
        <taxon>Sphingobacteriia</taxon>
        <taxon>Sphingobacteriales</taxon>
        <taxon>Sphingobacteriaceae</taxon>
        <taxon>Arcticibacter</taxon>
    </lineage>
</organism>
<feature type="transmembrane region" description="Helical" evidence="6">
    <location>
        <begin position="21"/>
        <end position="40"/>
    </location>
</feature>
<dbReference type="Gene3D" id="3.40.1710.10">
    <property type="entry name" value="abc type-2 transporter like domain"/>
    <property type="match status" value="1"/>
</dbReference>
<feature type="domain" description="ABC-2 type transporter transmembrane" evidence="7">
    <location>
        <begin position="24"/>
        <end position="372"/>
    </location>
</feature>
<keyword evidence="9" id="KW-1185">Reference proteome</keyword>
<evidence type="ECO:0000256" key="4">
    <source>
        <dbReference type="ARBA" id="ARBA00022989"/>
    </source>
</evidence>
<feature type="transmembrane region" description="Helical" evidence="6">
    <location>
        <begin position="186"/>
        <end position="208"/>
    </location>
</feature>
<feature type="transmembrane region" description="Helical" evidence="6">
    <location>
        <begin position="229"/>
        <end position="253"/>
    </location>
</feature>
<proteinExistence type="predicted"/>
<evidence type="ECO:0000256" key="6">
    <source>
        <dbReference type="SAM" id="Phobius"/>
    </source>
</evidence>
<comment type="caution">
    <text evidence="8">The sequence shown here is derived from an EMBL/GenBank/DDBJ whole genome shotgun (WGS) entry which is preliminary data.</text>
</comment>
<dbReference type="PANTHER" id="PTHR30294">
    <property type="entry name" value="MEMBRANE COMPONENT OF ABC TRANSPORTER YHHJ-RELATED"/>
    <property type="match status" value="1"/>
</dbReference>
<feature type="transmembrane region" description="Helical" evidence="6">
    <location>
        <begin position="299"/>
        <end position="316"/>
    </location>
</feature>
<evidence type="ECO:0000256" key="5">
    <source>
        <dbReference type="ARBA" id="ARBA00023136"/>
    </source>
</evidence>
<keyword evidence="5 6" id="KW-0472">Membrane</keyword>